<evidence type="ECO:0000259" key="5">
    <source>
        <dbReference type="Pfam" id="PF01755"/>
    </source>
</evidence>
<feature type="domain" description="Glycosyl transferase family 25" evidence="5">
    <location>
        <begin position="84"/>
        <end position="172"/>
    </location>
</feature>
<dbReference type="PANTHER" id="PTHR10730:SF53">
    <property type="entry name" value="GLYCOSYLTRANSFERASE 25 FAMILY MEMBER"/>
    <property type="match status" value="1"/>
</dbReference>
<evidence type="ECO:0000313" key="7">
    <source>
        <dbReference type="Proteomes" id="UP001151582"/>
    </source>
</evidence>
<evidence type="ECO:0000256" key="3">
    <source>
        <dbReference type="ARBA" id="ARBA00022679"/>
    </source>
</evidence>
<evidence type="ECO:0000256" key="2">
    <source>
        <dbReference type="ARBA" id="ARBA00022676"/>
    </source>
</evidence>
<proteinExistence type="inferred from homology"/>
<keyword evidence="7" id="KW-1185">Reference proteome</keyword>
<accession>A0A9W8BCA1</accession>
<organism evidence="6 7">
    <name type="scientific">Dimargaris verticillata</name>
    <dbReference type="NCBI Taxonomy" id="2761393"/>
    <lineage>
        <taxon>Eukaryota</taxon>
        <taxon>Fungi</taxon>
        <taxon>Fungi incertae sedis</taxon>
        <taxon>Zoopagomycota</taxon>
        <taxon>Kickxellomycotina</taxon>
        <taxon>Dimargaritomycetes</taxon>
        <taxon>Dimargaritales</taxon>
        <taxon>Dimargaritaceae</taxon>
        <taxon>Dimargaris</taxon>
    </lineage>
</organism>
<dbReference type="InterPro" id="IPR050757">
    <property type="entry name" value="Collagen_mod_GT25"/>
</dbReference>
<dbReference type="OrthoDB" id="686384at2759"/>
<dbReference type="GO" id="GO:0016740">
    <property type="term" value="F:transferase activity"/>
    <property type="evidence" value="ECO:0007669"/>
    <property type="project" value="UniProtKB-KW"/>
</dbReference>
<sequence>MAAVSAMFCVVVGYTWVFQKLADPLDATRLHLEQFPGSSSQDKAALPIYAFATRPLVPSRSQNDHGRQPPLVSNPQTKQRLGFDEVYVINLPHRVDRYQTMLLLTDFLGVTARFTRAVTPDTMGHIPPYSRRAPTMSPHRLACWRSHMNVYAEIVRQNHTQALILEDDVDFDLGLPHEGPQMLAALPSNWDIFFLGHCSLTEGQGALVNLALGLYVADAPFCAHGYAVSHKGARKLLHLLSTAATALDFHLIGLIRAGWVKAYSANPPRIIQPRDPTNPSDIPESTQLPPNQVLRRSARKALHVWAHQEGPIEAHRL</sequence>
<comment type="similarity">
    <text evidence="1">Belongs to the glycosyltransferase 25 family.</text>
</comment>
<dbReference type="InterPro" id="IPR002654">
    <property type="entry name" value="Glyco_trans_25"/>
</dbReference>
<dbReference type="PANTHER" id="PTHR10730">
    <property type="entry name" value="PROCOLLAGEN-LYSINE,2-OXOGLUTARATE 5-DIOXYGENASE/GLYCOSYLTRANSFERASE 25 FAMILY MEMBER"/>
    <property type="match status" value="1"/>
</dbReference>
<comment type="caution">
    <text evidence="6">The sequence shown here is derived from an EMBL/GenBank/DDBJ whole genome shotgun (WGS) entry which is preliminary data.</text>
</comment>
<feature type="region of interest" description="Disordered" evidence="4">
    <location>
        <begin position="270"/>
        <end position="290"/>
    </location>
</feature>
<keyword evidence="2" id="KW-0328">Glycosyltransferase</keyword>
<gene>
    <name evidence="6" type="ORF">H4R34_000204</name>
</gene>
<dbReference type="EMBL" id="JANBQB010000004">
    <property type="protein sequence ID" value="KAJ1985127.1"/>
    <property type="molecule type" value="Genomic_DNA"/>
</dbReference>
<evidence type="ECO:0000313" key="6">
    <source>
        <dbReference type="EMBL" id="KAJ1985127.1"/>
    </source>
</evidence>
<protein>
    <recommendedName>
        <fullName evidence="5">Glycosyl transferase family 25 domain-containing protein</fullName>
    </recommendedName>
</protein>
<dbReference type="CDD" id="cd06532">
    <property type="entry name" value="Glyco_transf_25"/>
    <property type="match status" value="1"/>
</dbReference>
<evidence type="ECO:0000256" key="1">
    <source>
        <dbReference type="ARBA" id="ARBA00006721"/>
    </source>
</evidence>
<evidence type="ECO:0000256" key="4">
    <source>
        <dbReference type="SAM" id="MobiDB-lite"/>
    </source>
</evidence>
<name>A0A9W8BCA1_9FUNG</name>
<dbReference type="AlphaFoldDB" id="A0A9W8BCA1"/>
<feature type="compositionally biased region" description="Polar residues" evidence="4">
    <location>
        <begin position="275"/>
        <end position="290"/>
    </location>
</feature>
<dbReference type="Pfam" id="PF01755">
    <property type="entry name" value="Glyco_transf_25"/>
    <property type="match status" value="1"/>
</dbReference>
<keyword evidence="3" id="KW-0808">Transferase</keyword>
<dbReference type="Proteomes" id="UP001151582">
    <property type="component" value="Unassembled WGS sequence"/>
</dbReference>
<reference evidence="6" key="1">
    <citation type="submission" date="2022-07" db="EMBL/GenBank/DDBJ databases">
        <title>Phylogenomic reconstructions and comparative analyses of Kickxellomycotina fungi.</title>
        <authorList>
            <person name="Reynolds N.K."/>
            <person name="Stajich J.E."/>
            <person name="Barry K."/>
            <person name="Grigoriev I.V."/>
            <person name="Crous P."/>
            <person name="Smith M.E."/>
        </authorList>
    </citation>
    <scope>NUCLEOTIDE SEQUENCE</scope>
    <source>
        <strain evidence="6">RSA 567</strain>
    </source>
</reference>